<reference evidence="1" key="1">
    <citation type="submission" date="2023-04" db="EMBL/GenBank/DDBJ databases">
        <title>Draft Genome sequencing of Naganishia species isolated from polar environments using Oxford Nanopore Technology.</title>
        <authorList>
            <person name="Leo P."/>
            <person name="Venkateswaran K."/>
        </authorList>
    </citation>
    <scope>NUCLEOTIDE SEQUENCE</scope>
    <source>
        <strain evidence="1">MNA-CCFEE 5423</strain>
    </source>
</reference>
<sequence>MSHSSQENNMLPSINTSSAYAPQQQQHQSFSSSPETQTQNGNGHGHGIYDNFQRNDYTSGPDQTCNDKSTLHSPNDVPDISQKPHGQKPNNSFLTLLPQSYPPVALPSIPSLDATSTGIPQSYSGSSSDHYGGQRMHSAEAVWHPNYTQPYLHLNGQMHSAPPTADNSFQAFQGLSSRFQHSAVPPVTAPLTLPHEYAAFHPESPFQAMPSEPGPLQHQQSRFPTHHSTDGQSTAPIFPLQTHQPYLIPMPTSAPYQLPSMRPSMHFSHSFSGAQGDAMYSPAAMDGSQQSYYFQQQSDTKAEQEGASASDMGHSQQLATEQQERTTNLSQSLTIDPSISVVAPHMMYPAVYESAGLTGSTSQEYYGQDSTRLQTVMNAAGSGAQHRHEIIDVDQQNNQASKSGPVTHSEKETPSRAVRPRGKPGPKPKPKGAASSNGHGDVGDQQTKSTAEERPKKKSKKRPATDDSDEVTGVKANGKGNQFILTLYEMVESTSSYPLIGWNLPGNSIVIPDSKAFAAGLLNQYFRHSTISSFARQLVSYGFMKTELQAREKAMFNNSIRNESRHWTFTHNFFLRGRADLLDRVVPQTSSDRQQKPPAKRSQATVKREEDAFIDVLKRENMQWRERCTRMEHAMMEEKARAYQYYALLVQRGIIARETPVIRAPKRDTPLLMTVPAAARQDQQFSRTPHTDCQGQKEPSEDELVEVDEVRKQESRSPASNVQRPDQ</sequence>
<keyword evidence="2" id="KW-1185">Reference proteome</keyword>
<evidence type="ECO:0000313" key="1">
    <source>
        <dbReference type="EMBL" id="KAJ9102369.1"/>
    </source>
</evidence>
<name>A0ACC2VSG4_9TREE</name>
<dbReference type="EMBL" id="JASBWT010000008">
    <property type="protein sequence ID" value="KAJ9102369.1"/>
    <property type="molecule type" value="Genomic_DNA"/>
</dbReference>
<dbReference type="Proteomes" id="UP001227268">
    <property type="component" value="Unassembled WGS sequence"/>
</dbReference>
<gene>
    <name evidence="1" type="ORF">QFC21_002769</name>
</gene>
<protein>
    <submittedName>
        <fullName evidence="1">Uncharacterized protein</fullName>
    </submittedName>
</protein>
<evidence type="ECO:0000313" key="2">
    <source>
        <dbReference type="Proteomes" id="UP001227268"/>
    </source>
</evidence>
<organism evidence="1 2">
    <name type="scientific">Naganishia friedmannii</name>
    <dbReference type="NCBI Taxonomy" id="89922"/>
    <lineage>
        <taxon>Eukaryota</taxon>
        <taxon>Fungi</taxon>
        <taxon>Dikarya</taxon>
        <taxon>Basidiomycota</taxon>
        <taxon>Agaricomycotina</taxon>
        <taxon>Tremellomycetes</taxon>
        <taxon>Filobasidiales</taxon>
        <taxon>Filobasidiaceae</taxon>
        <taxon>Naganishia</taxon>
    </lineage>
</organism>
<comment type="caution">
    <text evidence="1">The sequence shown here is derived from an EMBL/GenBank/DDBJ whole genome shotgun (WGS) entry which is preliminary data.</text>
</comment>
<accession>A0ACC2VSG4</accession>
<proteinExistence type="predicted"/>